<accession>A0A2I1HT75</accession>
<evidence type="ECO:0000313" key="1">
    <source>
        <dbReference type="EMBL" id="PKY62094.1"/>
    </source>
</evidence>
<dbReference type="VEuPathDB" id="FungiDB:FUN_011257"/>
<dbReference type="VEuPathDB" id="FungiDB:RhiirFUN_022208"/>
<name>A0A2I1HT75_9GLOM</name>
<dbReference type="EMBL" id="LLXI01006399">
    <property type="protein sequence ID" value="PKY62094.1"/>
    <property type="molecule type" value="Genomic_DNA"/>
</dbReference>
<keyword evidence="2" id="KW-1185">Reference proteome</keyword>
<evidence type="ECO:0000313" key="2">
    <source>
        <dbReference type="Proteomes" id="UP000234323"/>
    </source>
</evidence>
<protein>
    <recommendedName>
        <fullName evidence="3">BAH domain-containing protein</fullName>
    </recommendedName>
</protein>
<sequence length="403" mass="46521">MYFGPGIYSDDKRELWHGDIWHKSPLFGSTCIQINNVKYNLGEFVEWHGSNSNTETSVYYGRIVGFIIHDKSKQPLVKVEQIINFDSLPRSLKSRQRKNQSHIGMLWMTDKSIIIEPTIIESKIRVWLTDINQPDRYEYFIEEIVYIANGIWTIRSINLRHRHPIEYIQIQDSPRELPIYKFFLDIYIDKFGPFRNAYHAIGGVYLQVGNMPQVLRQKLKNHFLLGFIPFAATCDDVLKPLVSDIKELESGFEMDLGDERIWIMGGLGDITSDLPEGNEQAGVKNHNANYGCRNCTIHRNELHDMSFDILANGRYHHNTTLQINELNNTRTQGERDSLSTQYGIRNKPSIFDNVIRDRHLQCPHDAFHCMGGLANQMLQATFSILTSKGEGLFSSYNDNALFA</sequence>
<dbReference type="VEuPathDB" id="FungiDB:RhiirA1_478874"/>
<organism evidence="1 2">
    <name type="scientific">Rhizophagus irregularis</name>
    <dbReference type="NCBI Taxonomy" id="588596"/>
    <lineage>
        <taxon>Eukaryota</taxon>
        <taxon>Fungi</taxon>
        <taxon>Fungi incertae sedis</taxon>
        <taxon>Mucoromycota</taxon>
        <taxon>Glomeromycotina</taxon>
        <taxon>Glomeromycetes</taxon>
        <taxon>Glomerales</taxon>
        <taxon>Glomeraceae</taxon>
        <taxon>Rhizophagus</taxon>
    </lineage>
</organism>
<proteinExistence type="predicted"/>
<reference evidence="1 2" key="1">
    <citation type="submission" date="2015-10" db="EMBL/GenBank/DDBJ databases">
        <title>Genome analyses suggest a sexual origin of heterokaryosis in a supposedly ancient asexual fungus.</title>
        <authorList>
            <person name="Ropars J."/>
            <person name="Sedzielewska K."/>
            <person name="Noel J."/>
            <person name="Charron P."/>
            <person name="Farinelli L."/>
            <person name="Marton T."/>
            <person name="Kruger M."/>
            <person name="Pelin A."/>
            <person name="Brachmann A."/>
            <person name="Corradi N."/>
        </authorList>
    </citation>
    <scope>NUCLEOTIDE SEQUENCE [LARGE SCALE GENOMIC DNA]</scope>
    <source>
        <strain evidence="1 2">A4</strain>
    </source>
</reference>
<dbReference type="AlphaFoldDB" id="A0A2I1HT75"/>
<comment type="caution">
    <text evidence="1">The sequence shown here is derived from an EMBL/GenBank/DDBJ whole genome shotgun (WGS) entry which is preliminary data.</text>
</comment>
<gene>
    <name evidence="1" type="ORF">RhiirA4_487991</name>
</gene>
<dbReference type="Proteomes" id="UP000234323">
    <property type="component" value="Unassembled WGS sequence"/>
</dbReference>
<evidence type="ECO:0008006" key="3">
    <source>
        <dbReference type="Google" id="ProtNLM"/>
    </source>
</evidence>